<feature type="chain" id="PRO_5014583526" description="protein-serine/threonine phosphatase" evidence="14">
    <location>
        <begin position="23"/>
        <end position="624"/>
    </location>
</feature>
<dbReference type="PANTHER" id="PTHR47992">
    <property type="entry name" value="PROTEIN PHOSPHATASE"/>
    <property type="match status" value="1"/>
</dbReference>
<evidence type="ECO:0000256" key="8">
    <source>
        <dbReference type="ARBA" id="ARBA00022912"/>
    </source>
</evidence>
<keyword evidence="5" id="KW-0479">Metal-binding</keyword>
<dbReference type="InterPro" id="IPR000222">
    <property type="entry name" value="PP2C_BS"/>
</dbReference>
<sequence length="624" mass="67639">MLLYTVQFLCSVVAAFARLVRALRKAMASVLCSPPVSLPATTSPASAPLSMRRKAHPALSVTVGDALRERDQREAREQLLIAPAVDAFAACNGGGGAAQQVESAKKTARGARKRPSMLVIPVAPEAVEVAAGWGTVVADKEAEVEVEGEGFCLASRRGARHAMEDAYGVIAQKVGGDSQLAFYGVYDGHGGRAAVDFVSDHLGKNVVAAVLATTTEEALEAEPSSWSTTDAVSAAIRAAYLATDSELVKQGLRGGSCAATALVKDGDIYVANLGDCRAVMCRDGVATAVTSDHTAAREDERSRIESSGGYVSCGSNGVWRVQDCLAVSRAFGDADLKRWVISEPEIRRLPLTAGCEFLVLASDGLWNKVSNQEAVDAVSRSSAGRDSTGCCKELVDMARCRGSRDDITVMVVDLKRISGDALSVGEDVFVDDEAPTLDDATQRTRDKSNMGGFVWAFSIWMWERLPGGRPEKMPRRPWGAYSEDGDETRHPTVAYEWDVVKLYTGLNKTSYKTYTNELDALTHSQEEEEEVEDGEEEDEATHEEGEEDDEEDESNGEEEYDEDYGPPPTQSSQPPQLPKRNPKKKDLLSPDPFQRPVTRRAKKRTEEARSKSNEDRTSKRGKSN</sequence>
<feature type="compositionally biased region" description="Basic and acidic residues" evidence="13">
    <location>
        <begin position="604"/>
        <end position="618"/>
    </location>
</feature>
<dbReference type="EnsemblPlants" id="EMT23278">
    <property type="protein sequence ID" value="EMT23278"/>
    <property type="gene ID" value="F775_43512"/>
</dbReference>
<keyword evidence="8 12" id="KW-0904">Protein phosphatase</keyword>
<evidence type="ECO:0000256" key="11">
    <source>
        <dbReference type="ARBA" id="ARBA00048336"/>
    </source>
</evidence>
<organism evidence="15">
    <name type="scientific">Aegilops tauschii</name>
    <name type="common">Tausch's goatgrass</name>
    <name type="synonym">Aegilops squarrosa</name>
    <dbReference type="NCBI Taxonomy" id="37682"/>
    <lineage>
        <taxon>Eukaryota</taxon>
        <taxon>Viridiplantae</taxon>
        <taxon>Streptophyta</taxon>
        <taxon>Embryophyta</taxon>
        <taxon>Tracheophyta</taxon>
        <taxon>Spermatophyta</taxon>
        <taxon>Magnoliopsida</taxon>
        <taxon>Liliopsida</taxon>
        <taxon>Poales</taxon>
        <taxon>Poaceae</taxon>
        <taxon>BOP clade</taxon>
        <taxon>Pooideae</taxon>
        <taxon>Triticodae</taxon>
        <taxon>Triticeae</taxon>
        <taxon>Triticinae</taxon>
        <taxon>Aegilops</taxon>
    </lineage>
</organism>
<comment type="catalytic activity">
    <reaction evidence="10">
        <text>O-phospho-L-seryl-[protein] + H2O = L-seryl-[protein] + phosphate</text>
        <dbReference type="Rhea" id="RHEA:20629"/>
        <dbReference type="Rhea" id="RHEA-COMP:9863"/>
        <dbReference type="Rhea" id="RHEA-COMP:11604"/>
        <dbReference type="ChEBI" id="CHEBI:15377"/>
        <dbReference type="ChEBI" id="CHEBI:29999"/>
        <dbReference type="ChEBI" id="CHEBI:43474"/>
        <dbReference type="ChEBI" id="CHEBI:83421"/>
        <dbReference type="EC" id="3.1.3.16"/>
    </reaction>
</comment>
<dbReference type="InterPro" id="IPR036457">
    <property type="entry name" value="PPM-type-like_dom_sf"/>
</dbReference>
<evidence type="ECO:0000256" key="2">
    <source>
        <dbReference type="ARBA" id="ARBA00001946"/>
    </source>
</evidence>
<dbReference type="ExpressionAtlas" id="M8BN97">
    <property type="expression patterns" value="baseline"/>
</dbReference>
<dbReference type="CDD" id="cd00143">
    <property type="entry name" value="PP2Cc"/>
    <property type="match status" value="1"/>
</dbReference>
<dbReference type="InterPro" id="IPR001932">
    <property type="entry name" value="PPM-type_phosphatase-like_dom"/>
</dbReference>
<evidence type="ECO:0000256" key="1">
    <source>
        <dbReference type="ARBA" id="ARBA00001936"/>
    </source>
</evidence>
<feature type="compositionally biased region" description="Acidic residues" evidence="13">
    <location>
        <begin position="526"/>
        <end position="564"/>
    </location>
</feature>
<proteinExistence type="inferred from homology"/>
<evidence type="ECO:0000313" key="15">
    <source>
        <dbReference type="EnsemblPlants" id="EMT23278"/>
    </source>
</evidence>
<dbReference type="SUPFAM" id="SSF81606">
    <property type="entry name" value="PP2C-like"/>
    <property type="match status" value="1"/>
</dbReference>
<comment type="catalytic activity">
    <reaction evidence="11">
        <text>O-phospho-L-threonyl-[protein] + H2O = L-threonyl-[protein] + phosphate</text>
        <dbReference type="Rhea" id="RHEA:47004"/>
        <dbReference type="Rhea" id="RHEA-COMP:11060"/>
        <dbReference type="Rhea" id="RHEA-COMP:11605"/>
        <dbReference type="ChEBI" id="CHEBI:15377"/>
        <dbReference type="ChEBI" id="CHEBI:30013"/>
        <dbReference type="ChEBI" id="CHEBI:43474"/>
        <dbReference type="ChEBI" id="CHEBI:61977"/>
        <dbReference type="EC" id="3.1.3.16"/>
    </reaction>
</comment>
<feature type="signal peptide" evidence="14">
    <location>
        <begin position="1"/>
        <end position="22"/>
    </location>
</feature>
<keyword evidence="6 12" id="KW-0378">Hydrolase</keyword>
<dbReference type="Pfam" id="PF00481">
    <property type="entry name" value="PP2C"/>
    <property type="match status" value="1"/>
</dbReference>
<comment type="similarity">
    <text evidence="3 12">Belongs to the PP2C family.</text>
</comment>
<dbReference type="Gene3D" id="3.60.40.10">
    <property type="entry name" value="PPM-type phosphatase domain"/>
    <property type="match status" value="1"/>
</dbReference>
<dbReference type="SMART" id="SM00332">
    <property type="entry name" value="PP2Cc"/>
    <property type="match status" value="1"/>
</dbReference>
<dbReference type="EC" id="3.1.3.16" evidence="4"/>
<evidence type="ECO:0000256" key="7">
    <source>
        <dbReference type="ARBA" id="ARBA00022842"/>
    </source>
</evidence>
<evidence type="ECO:0000256" key="12">
    <source>
        <dbReference type="RuleBase" id="RU003465"/>
    </source>
</evidence>
<evidence type="ECO:0000256" key="4">
    <source>
        <dbReference type="ARBA" id="ARBA00013081"/>
    </source>
</evidence>
<comment type="cofactor">
    <cofactor evidence="1">
        <name>Mn(2+)</name>
        <dbReference type="ChEBI" id="CHEBI:29035"/>
    </cofactor>
</comment>
<reference evidence="15" key="1">
    <citation type="submission" date="2015-06" db="UniProtKB">
        <authorList>
            <consortium name="EnsemblPlants"/>
        </authorList>
    </citation>
    <scope>IDENTIFICATION</scope>
</reference>
<evidence type="ECO:0000256" key="9">
    <source>
        <dbReference type="ARBA" id="ARBA00023211"/>
    </source>
</evidence>
<keyword evidence="7" id="KW-0460">Magnesium</keyword>
<dbReference type="FunFam" id="3.60.40.10:FF:000079">
    <property type="entry name" value="Probable protein phosphatase 2C 74"/>
    <property type="match status" value="1"/>
</dbReference>
<evidence type="ECO:0000256" key="3">
    <source>
        <dbReference type="ARBA" id="ARBA00006702"/>
    </source>
</evidence>
<keyword evidence="14" id="KW-0732">Signal</keyword>
<evidence type="ECO:0000256" key="5">
    <source>
        <dbReference type="ARBA" id="ARBA00022723"/>
    </source>
</evidence>
<dbReference type="PROSITE" id="PS51746">
    <property type="entry name" value="PPM_2"/>
    <property type="match status" value="1"/>
</dbReference>
<evidence type="ECO:0000256" key="14">
    <source>
        <dbReference type="SAM" id="SignalP"/>
    </source>
</evidence>
<accession>M8BN97</accession>
<dbReference type="SMART" id="SM00331">
    <property type="entry name" value="PP2C_SIG"/>
    <property type="match status" value="1"/>
</dbReference>
<protein>
    <recommendedName>
        <fullName evidence="4">protein-serine/threonine phosphatase</fullName>
        <ecNumber evidence="4">3.1.3.16</ecNumber>
    </recommendedName>
</protein>
<evidence type="ECO:0000256" key="10">
    <source>
        <dbReference type="ARBA" id="ARBA00047761"/>
    </source>
</evidence>
<dbReference type="AlphaFoldDB" id="M8BN97"/>
<dbReference type="PROSITE" id="PS01032">
    <property type="entry name" value="PPM_1"/>
    <property type="match status" value="1"/>
</dbReference>
<dbReference type="InterPro" id="IPR015655">
    <property type="entry name" value="PP2C"/>
</dbReference>
<name>M8BN97_AEGTA</name>
<keyword evidence="9" id="KW-0464">Manganese</keyword>
<feature type="region of interest" description="Disordered" evidence="13">
    <location>
        <begin position="522"/>
        <end position="624"/>
    </location>
</feature>
<comment type="cofactor">
    <cofactor evidence="2">
        <name>Mg(2+)</name>
        <dbReference type="ChEBI" id="CHEBI:18420"/>
    </cofactor>
</comment>
<dbReference type="GO" id="GO:0004722">
    <property type="term" value="F:protein serine/threonine phosphatase activity"/>
    <property type="evidence" value="ECO:0007669"/>
    <property type="project" value="UniProtKB-EC"/>
</dbReference>
<dbReference type="GO" id="GO:0046872">
    <property type="term" value="F:metal ion binding"/>
    <property type="evidence" value="ECO:0007669"/>
    <property type="project" value="UniProtKB-KW"/>
</dbReference>
<evidence type="ECO:0000256" key="13">
    <source>
        <dbReference type="SAM" id="MobiDB-lite"/>
    </source>
</evidence>
<evidence type="ECO:0000256" key="6">
    <source>
        <dbReference type="ARBA" id="ARBA00022801"/>
    </source>
</evidence>